<evidence type="ECO:0000256" key="1">
    <source>
        <dbReference type="SAM" id="Phobius"/>
    </source>
</evidence>
<reference evidence="2" key="1">
    <citation type="submission" date="2022-08" db="EMBL/GenBank/DDBJ databases">
        <authorList>
            <consortium name="DOE Joint Genome Institute"/>
            <person name="Min B."/>
            <person name="Riley R."/>
            <person name="Sierra-Patev S."/>
            <person name="Naranjo-Ortiz M."/>
            <person name="Looney B."/>
            <person name="Konkel Z."/>
            <person name="Slot J.C."/>
            <person name="Sakamoto Y."/>
            <person name="Steenwyk J.L."/>
            <person name="Rokas A."/>
            <person name="Carro J."/>
            <person name="Camarero S."/>
            <person name="Ferreira P."/>
            <person name="Molpeceres G."/>
            <person name="Ruiz-Duenas F.J."/>
            <person name="Serrano A."/>
            <person name="Henrissat B."/>
            <person name="Drula E."/>
            <person name="Hughes K.W."/>
            <person name="Mata J.L."/>
            <person name="Ishikawa N.K."/>
            <person name="Vargas-Isla R."/>
            <person name="Ushijima S."/>
            <person name="Smith C.A."/>
            <person name="Ahrendt S."/>
            <person name="Andreopoulos W."/>
            <person name="He G."/>
            <person name="Labutti K."/>
            <person name="Lipzen A."/>
            <person name="Ng V."/>
            <person name="Sandor L."/>
            <person name="Barry K."/>
            <person name="Martinez A.T."/>
            <person name="Xiao Y."/>
            <person name="Gibbons J.G."/>
            <person name="Terashima K."/>
            <person name="Hibbett D.S."/>
            <person name="Grigoriev I.V."/>
        </authorList>
    </citation>
    <scope>NUCLEOTIDE SEQUENCE</scope>
    <source>
        <strain evidence="2">Sp2 HRB7682 ss15</strain>
    </source>
</reference>
<protein>
    <submittedName>
        <fullName evidence="2">Uncharacterized protein</fullName>
    </submittedName>
</protein>
<sequence>MSNKSAGQIYCCNLQTNYLFDTMFLRRSSAFCQIFYLYIVFAALLSVSLVTSSPLVAVPHLLERSGGDQPKITRPQTSKNGDLVIRLGCREPKKEEYMVANVRIMSLLKKDLKFTIFFGTIVGFSASNVTVPGDSHSKKVIVEQSDIPRSDVSETARSHHTPRINQGRLIKLGPGRDSSLVAHFDRNDAAKKQLVDTFGDADKLLSHTQAMFLEEYGFSWAHILVINDDLDYITVALICMQMMKGPEGQVLAQGVLGEWLKIYLAMKALRGSGSSHDQYVMAVEWLLEGRIS</sequence>
<keyword evidence="1" id="KW-1133">Transmembrane helix</keyword>
<dbReference type="Proteomes" id="UP001150238">
    <property type="component" value="Unassembled WGS sequence"/>
</dbReference>
<dbReference type="EMBL" id="JANVFS010000017">
    <property type="protein sequence ID" value="KAJ4478623.1"/>
    <property type="molecule type" value="Genomic_DNA"/>
</dbReference>
<name>A0A9W9AAW8_9AGAR</name>
<reference evidence="2" key="2">
    <citation type="journal article" date="2023" name="Proc. Natl. Acad. Sci. U.S.A.">
        <title>A global phylogenomic analysis of the shiitake genus Lentinula.</title>
        <authorList>
            <person name="Sierra-Patev S."/>
            <person name="Min B."/>
            <person name="Naranjo-Ortiz M."/>
            <person name="Looney B."/>
            <person name="Konkel Z."/>
            <person name="Slot J.C."/>
            <person name="Sakamoto Y."/>
            <person name="Steenwyk J.L."/>
            <person name="Rokas A."/>
            <person name="Carro J."/>
            <person name="Camarero S."/>
            <person name="Ferreira P."/>
            <person name="Molpeceres G."/>
            <person name="Ruiz-Duenas F.J."/>
            <person name="Serrano A."/>
            <person name="Henrissat B."/>
            <person name="Drula E."/>
            <person name="Hughes K.W."/>
            <person name="Mata J.L."/>
            <person name="Ishikawa N.K."/>
            <person name="Vargas-Isla R."/>
            <person name="Ushijima S."/>
            <person name="Smith C.A."/>
            <person name="Donoghue J."/>
            <person name="Ahrendt S."/>
            <person name="Andreopoulos W."/>
            <person name="He G."/>
            <person name="LaButti K."/>
            <person name="Lipzen A."/>
            <person name="Ng V."/>
            <person name="Riley R."/>
            <person name="Sandor L."/>
            <person name="Barry K."/>
            <person name="Martinez A.T."/>
            <person name="Xiao Y."/>
            <person name="Gibbons J.G."/>
            <person name="Terashima K."/>
            <person name="Grigoriev I.V."/>
            <person name="Hibbett D."/>
        </authorList>
    </citation>
    <scope>NUCLEOTIDE SEQUENCE</scope>
    <source>
        <strain evidence="2">Sp2 HRB7682 ss15</strain>
    </source>
</reference>
<proteinExistence type="predicted"/>
<gene>
    <name evidence="2" type="ORF">C8J55DRAFT_78964</name>
</gene>
<comment type="caution">
    <text evidence="2">The sequence shown here is derived from an EMBL/GenBank/DDBJ whole genome shotgun (WGS) entry which is preliminary data.</text>
</comment>
<evidence type="ECO:0000313" key="3">
    <source>
        <dbReference type="Proteomes" id="UP001150238"/>
    </source>
</evidence>
<evidence type="ECO:0000313" key="2">
    <source>
        <dbReference type="EMBL" id="KAJ4478623.1"/>
    </source>
</evidence>
<feature type="transmembrane region" description="Helical" evidence="1">
    <location>
        <begin position="35"/>
        <end position="62"/>
    </location>
</feature>
<accession>A0A9W9AAW8</accession>
<keyword evidence="1" id="KW-0472">Membrane</keyword>
<keyword evidence="1" id="KW-0812">Transmembrane</keyword>
<dbReference type="AlphaFoldDB" id="A0A9W9AAW8"/>
<organism evidence="2 3">
    <name type="scientific">Lentinula lateritia</name>
    <dbReference type="NCBI Taxonomy" id="40482"/>
    <lineage>
        <taxon>Eukaryota</taxon>
        <taxon>Fungi</taxon>
        <taxon>Dikarya</taxon>
        <taxon>Basidiomycota</taxon>
        <taxon>Agaricomycotina</taxon>
        <taxon>Agaricomycetes</taxon>
        <taxon>Agaricomycetidae</taxon>
        <taxon>Agaricales</taxon>
        <taxon>Marasmiineae</taxon>
        <taxon>Omphalotaceae</taxon>
        <taxon>Lentinula</taxon>
    </lineage>
</organism>